<dbReference type="GO" id="GO:0043176">
    <property type="term" value="F:amine binding"/>
    <property type="evidence" value="ECO:0007669"/>
    <property type="project" value="InterPro"/>
</dbReference>
<dbReference type="SUPFAM" id="SSF50814">
    <property type="entry name" value="Lipocalins"/>
    <property type="match status" value="1"/>
</dbReference>
<keyword evidence="1" id="KW-0732">Signal</keyword>
<protein>
    <submittedName>
        <fullName evidence="2">Putative lipocalin-2 1</fullName>
    </submittedName>
</protein>
<proteinExistence type="evidence at transcript level"/>
<evidence type="ECO:0000256" key="1">
    <source>
        <dbReference type="SAM" id="SignalP"/>
    </source>
</evidence>
<accession>A0A023GAY4</accession>
<evidence type="ECO:0000313" key="2">
    <source>
        <dbReference type="EMBL" id="JAC31042.1"/>
    </source>
</evidence>
<dbReference type="Gene3D" id="2.40.128.20">
    <property type="match status" value="1"/>
</dbReference>
<feature type="signal peptide" evidence="1">
    <location>
        <begin position="1"/>
        <end position="22"/>
    </location>
</feature>
<dbReference type="InterPro" id="IPR002970">
    <property type="entry name" value="Tick_his-bd"/>
</dbReference>
<reference evidence="2" key="1">
    <citation type="submission" date="2014-03" db="EMBL/GenBank/DDBJ databases">
        <title>The sialotranscriptome of Amblyomma triste, Amblyomma parvum and Amblyomma cajennense ticks, uncovered by 454-based RNA-seq.</title>
        <authorList>
            <person name="Garcia G.R."/>
            <person name="Gardinassi L.G."/>
            <person name="Ribeiro J.M."/>
            <person name="Anatriello E."/>
            <person name="Ferreira B.R."/>
            <person name="Moreira H.N."/>
            <person name="Mafra C."/>
            <person name="Olegario M.M."/>
            <person name="Szabo P.J."/>
            <person name="Miranda-Santos I.K."/>
            <person name="Maruyama S.R."/>
        </authorList>
    </citation>
    <scope>NUCLEOTIDE SEQUENCE</scope>
    <source>
        <strain evidence="2">Mato Grasso do Sul</strain>
        <tissue evidence="2">Salivary glands</tissue>
    </source>
</reference>
<sequence length="219" mass="24927">MAFRGTLFVFAFAAFALRYMEALKQSSPNDNSDIDIVKVLNTSEPLWLYYQTYDNGVSVESLESLHPMMADFDLTQTCIYDKIKTISEESYNFTHNLIINGERQTLHYMAIFDNGGPDSNGPRTSMKVYNETGSGPLFAMKLGYADEHGGCSVFSVIFYEDEMIQDNGDCEVYVRDSHRRTGPTNECMKYFNSSCCPEKLYKPYDEACQVFVLPRVPSQ</sequence>
<organism evidence="2">
    <name type="scientific">Amblyomma triste</name>
    <name type="common">Neotropical tick</name>
    <dbReference type="NCBI Taxonomy" id="251400"/>
    <lineage>
        <taxon>Eukaryota</taxon>
        <taxon>Metazoa</taxon>
        <taxon>Ecdysozoa</taxon>
        <taxon>Arthropoda</taxon>
        <taxon>Chelicerata</taxon>
        <taxon>Arachnida</taxon>
        <taxon>Acari</taxon>
        <taxon>Parasitiformes</taxon>
        <taxon>Ixodida</taxon>
        <taxon>Ixodoidea</taxon>
        <taxon>Ixodidae</taxon>
        <taxon>Amblyomminae</taxon>
        <taxon>Amblyomma</taxon>
    </lineage>
</organism>
<dbReference type="AlphaFoldDB" id="A0A023GAY4"/>
<name>A0A023GAY4_AMBTT</name>
<dbReference type="GO" id="GO:0030682">
    <property type="term" value="P:symbiont-mediated perturbation of host defenses"/>
    <property type="evidence" value="ECO:0007669"/>
    <property type="project" value="InterPro"/>
</dbReference>
<dbReference type="Pfam" id="PF02098">
    <property type="entry name" value="His_binding"/>
    <property type="match status" value="1"/>
</dbReference>
<dbReference type="InterPro" id="IPR012674">
    <property type="entry name" value="Calycin"/>
</dbReference>
<feature type="chain" id="PRO_5001516978" evidence="1">
    <location>
        <begin position="23"/>
        <end position="219"/>
    </location>
</feature>
<dbReference type="EMBL" id="GBBM01004376">
    <property type="protein sequence ID" value="JAC31042.1"/>
    <property type="molecule type" value="mRNA"/>
</dbReference>